<evidence type="ECO:0000256" key="1">
    <source>
        <dbReference type="SAM" id="MobiDB-lite"/>
    </source>
</evidence>
<reference evidence="2 3" key="1">
    <citation type="submission" date="2024-09" db="EMBL/GenBank/DDBJ databases">
        <authorList>
            <person name="Sun Q."/>
            <person name="Mori K."/>
        </authorList>
    </citation>
    <scope>NUCLEOTIDE SEQUENCE [LARGE SCALE GENOMIC DNA]</scope>
    <source>
        <strain evidence="2 3">TBRC 7907</strain>
    </source>
</reference>
<dbReference type="RefSeq" id="WP_377852869.1">
    <property type="nucleotide sequence ID" value="NZ_JBHLZU010000014.1"/>
</dbReference>
<feature type="region of interest" description="Disordered" evidence="1">
    <location>
        <begin position="30"/>
        <end position="53"/>
    </location>
</feature>
<protein>
    <submittedName>
        <fullName evidence="2">Uncharacterized protein</fullName>
    </submittedName>
</protein>
<comment type="caution">
    <text evidence="2">The sequence shown here is derived from an EMBL/GenBank/DDBJ whole genome shotgun (WGS) entry which is preliminary data.</text>
</comment>
<evidence type="ECO:0000313" key="2">
    <source>
        <dbReference type="EMBL" id="MFB9905565.1"/>
    </source>
</evidence>
<gene>
    <name evidence="2" type="ORF">ACFFQA_16655</name>
</gene>
<evidence type="ECO:0000313" key="3">
    <source>
        <dbReference type="Proteomes" id="UP001589693"/>
    </source>
</evidence>
<organism evidence="2 3">
    <name type="scientific">Allokutzneria oryzae</name>
    <dbReference type="NCBI Taxonomy" id="1378989"/>
    <lineage>
        <taxon>Bacteria</taxon>
        <taxon>Bacillati</taxon>
        <taxon>Actinomycetota</taxon>
        <taxon>Actinomycetes</taxon>
        <taxon>Pseudonocardiales</taxon>
        <taxon>Pseudonocardiaceae</taxon>
        <taxon>Allokutzneria</taxon>
    </lineage>
</organism>
<name>A0ABV5ZYV2_9PSEU</name>
<keyword evidence="3" id="KW-1185">Reference proteome</keyword>
<dbReference type="Proteomes" id="UP001589693">
    <property type="component" value="Unassembled WGS sequence"/>
</dbReference>
<accession>A0ABV5ZYV2</accession>
<sequence>MASFQEAAPLLVHNDDDLLPLDHTNATLSKNKAKKNQFAPGAQDDPGGDCGDD</sequence>
<proteinExistence type="predicted"/>
<dbReference type="EMBL" id="JBHLZU010000014">
    <property type="protein sequence ID" value="MFB9905565.1"/>
    <property type="molecule type" value="Genomic_DNA"/>
</dbReference>